<feature type="transmembrane region" description="Helical" evidence="7">
    <location>
        <begin position="159"/>
        <end position="179"/>
    </location>
</feature>
<dbReference type="InterPro" id="IPR001594">
    <property type="entry name" value="Palmitoyltrfase_DHHC"/>
</dbReference>
<accession>A0A6P6XXU0</accession>
<dbReference type="AlphaFoldDB" id="A0A6P6XXU0"/>
<name>A0A6P6XXU0_DERPT</name>
<dbReference type="GO" id="GO:0005783">
    <property type="term" value="C:endoplasmic reticulum"/>
    <property type="evidence" value="ECO:0007669"/>
    <property type="project" value="TreeGrafter"/>
</dbReference>
<sequence>MFNRKKHLTESLSSIFFLSMIFIVFLFEVFIIRPYLLENDQSKNSIMIINFHLLMAIIIFINTCLNLYLVINTDTSIDSIVNSNINNTNTINNTTALPLSTSSSSLSSQWNYCYICEANIPPRAFHCKQCNRCILRRDHHCVFTSCCIGYKNYKYFMGLLFNVGFGCIYAILIHWHYIWMNIKHLGWWSLGVHSVPLGFYLAGWIDFWTTCCNMISMLCIVGAIFATGLFIYHFHLLCINQTTYEKANQINDYNLNDWRKNLYETLGNRWFLTIFLSPLIKTNLPGDGIKFITNREKYLQNKQI</sequence>
<organism evidence="9 10">
    <name type="scientific">Dermatophagoides pteronyssinus</name>
    <name type="common">European house dust mite</name>
    <dbReference type="NCBI Taxonomy" id="6956"/>
    <lineage>
        <taxon>Eukaryota</taxon>
        <taxon>Metazoa</taxon>
        <taxon>Ecdysozoa</taxon>
        <taxon>Arthropoda</taxon>
        <taxon>Chelicerata</taxon>
        <taxon>Arachnida</taxon>
        <taxon>Acari</taxon>
        <taxon>Acariformes</taxon>
        <taxon>Sarcoptiformes</taxon>
        <taxon>Astigmata</taxon>
        <taxon>Psoroptidia</taxon>
        <taxon>Analgoidea</taxon>
        <taxon>Pyroglyphidae</taxon>
        <taxon>Dermatophagoidinae</taxon>
        <taxon>Dermatophagoides</taxon>
    </lineage>
</organism>
<dbReference type="OrthoDB" id="302728at2759"/>
<evidence type="ECO:0000256" key="3">
    <source>
        <dbReference type="ARBA" id="ARBA00022692"/>
    </source>
</evidence>
<keyword evidence="6 7" id="KW-0012">Acyltransferase</keyword>
<comment type="catalytic activity">
    <reaction evidence="7">
        <text>L-cysteinyl-[protein] + hexadecanoyl-CoA = S-hexadecanoyl-L-cysteinyl-[protein] + CoA</text>
        <dbReference type="Rhea" id="RHEA:36683"/>
        <dbReference type="Rhea" id="RHEA-COMP:10131"/>
        <dbReference type="Rhea" id="RHEA-COMP:11032"/>
        <dbReference type="ChEBI" id="CHEBI:29950"/>
        <dbReference type="ChEBI" id="CHEBI:57287"/>
        <dbReference type="ChEBI" id="CHEBI:57379"/>
        <dbReference type="ChEBI" id="CHEBI:74151"/>
        <dbReference type="EC" id="2.3.1.225"/>
    </reaction>
</comment>
<dbReference type="FunCoup" id="A0A6P6XXU0">
    <property type="interactions" value="644"/>
</dbReference>
<dbReference type="RefSeq" id="XP_027197920.1">
    <property type="nucleotide sequence ID" value="XM_027342119.1"/>
</dbReference>
<feature type="transmembrane region" description="Helical" evidence="7">
    <location>
        <begin position="185"/>
        <end position="203"/>
    </location>
</feature>
<comment type="similarity">
    <text evidence="7">Belongs to the DHHC palmitoyltransferase family.</text>
</comment>
<dbReference type="GO" id="GO:0016020">
    <property type="term" value="C:membrane"/>
    <property type="evidence" value="ECO:0007669"/>
    <property type="project" value="UniProtKB-SubCell"/>
</dbReference>
<dbReference type="GO" id="GO:0006612">
    <property type="term" value="P:protein targeting to membrane"/>
    <property type="evidence" value="ECO:0007669"/>
    <property type="project" value="TreeGrafter"/>
</dbReference>
<dbReference type="InterPro" id="IPR039859">
    <property type="entry name" value="PFA4/ZDH16/20/ERF2-like"/>
</dbReference>
<dbReference type="PANTHER" id="PTHR22883:SF414">
    <property type="entry name" value="PALMITOYLTRANSFERASE ZDHHC24-RELATED"/>
    <property type="match status" value="1"/>
</dbReference>
<feature type="transmembrane region" description="Helical" evidence="7">
    <location>
        <begin position="48"/>
        <end position="71"/>
    </location>
</feature>
<evidence type="ECO:0000259" key="8">
    <source>
        <dbReference type="Pfam" id="PF01529"/>
    </source>
</evidence>
<reference evidence="10" key="1">
    <citation type="submission" date="2025-08" db="UniProtKB">
        <authorList>
            <consortium name="RefSeq"/>
        </authorList>
    </citation>
    <scope>IDENTIFICATION</scope>
    <source>
        <strain evidence="10">Airmid</strain>
    </source>
</reference>
<protein>
    <recommendedName>
        <fullName evidence="7">Palmitoyltransferase</fullName>
        <ecNumber evidence="7">2.3.1.225</ecNumber>
    </recommendedName>
</protein>
<feature type="transmembrane region" description="Helical" evidence="7">
    <location>
        <begin position="215"/>
        <end position="234"/>
    </location>
</feature>
<dbReference type="GO" id="GO:0005794">
    <property type="term" value="C:Golgi apparatus"/>
    <property type="evidence" value="ECO:0007669"/>
    <property type="project" value="TreeGrafter"/>
</dbReference>
<dbReference type="PROSITE" id="PS50216">
    <property type="entry name" value="DHHC"/>
    <property type="match status" value="1"/>
</dbReference>
<comment type="domain">
    <text evidence="7">The DHHC domain is required for palmitoyltransferase activity.</text>
</comment>
<dbReference type="InParanoid" id="A0A6P6XXU0"/>
<evidence type="ECO:0000256" key="4">
    <source>
        <dbReference type="ARBA" id="ARBA00022989"/>
    </source>
</evidence>
<evidence type="ECO:0000256" key="2">
    <source>
        <dbReference type="ARBA" id="ARBA00022679"/>
    </source>
</evidence>
<dbReference type="KEGG" id="dpte:113792208"/>
<dbReference type="Proteomes" id="UP000515146">
    <property type="component" value="Unplaced"/>
</dbReference>
<keyword evidence="3 7" id="KW-0812">Transmembrane</keyword>
<evidence type="ECO:0000256" key="7">
    <source>
        <dbReference type="RuleBase" id="RU079119"/>
    </source>
</evidence>
<gene>
    <name evidence="10" type="primary">LOC113792208</name>
</gene>
<evidence type="ECO:0000256" key="5">
    <source>
        <dbReference type="ARBA" id="ARBA00023136"/>
    </source>
</evidence>
<dbReference type="PANTHER" id="PTHR22883">
    <property type="entry name" value="ZINC FINGER DHHC DOMAIN CONTAINING PROTEIN"/>
    <property type="match status" value="1"/>
</dbReference>
<keyword evidence="2 7" id="KW-0808">Transferase</keyword>
<comment type="subcellular location">
    <subcellularLocation>
        <location evidence="1">Membrane</location>
        <topology evidence="1">Multi-pass membrane protein</topology>
    </subcellularLocation>
</comment>
<dbReference type="OMA" id="ACMIVDT"/>
<dbReference type="GO" id="GO:0019706">
    <property type="term" value="F:protein-cysteine S-palmitoyltransferase activity"/>
    <property type="evidence" value="ECO:0007669"/>
    <property type="project" value="UniProtKB-EC"/>
</dbReference>
<dbReference type="EC" id="2.3.1.225" evidence="7"/>
<feature type="transmembrane region" description="Helical" evidence="7">
    <location>
        <begin position="12"/>
        <end position="36"/>
    </location>
</feature>
<proteinExistence type="inferred from homology"/>
<feature type="domain" description="Palmitoyltransferase DHHC" evidence="8">
    <location>
        <begin position="108"/>
        <end position="249"/>
    </location>
</feature>
<keyword evidence="5 7" id="KW-0472">Membrane</keyword>
<evidence type="ECO:0000256" key="1">
    <source>
        <dbReference type="ARBA" id="ARBA00004141"/>
    </source>
</evidence>
<dbReference type="Pfam" id="PF01529">
    <property type="entry name" value="DHHC"/>
    <property type="match status" value="1"/>
</dbReference>
<keyword evidence="9" id="KW-1185">Reference proteome</keyword>
<keyword evidence="4 7" id="KW-1133">Transmembrane helix</keyword>
<evidence type="ECO:0000256" key="6">
    <source>
        <dbReference type="ARBA" id="ARBA00023315"/>
    </source>
</evidence>
<evidence type="ECO:0000313" key="9">
    <source>
        <dbReference type="Proteomes" id="UP000515146"/>
    </source>
</evidence>
<evidence type="ECO:0000313" key="10">
    <source>
        <dbReference type="RefSeq" id="XP_027197920.1"/>
    </source>
</evidence>